<evidence type="ECO:0000313" key="3">
    <source>
        <dbReference type="Proteomes" id="UP001152795"/>
    </source>
</evidence>
<protein>
    <submittedName>
        <fullName evidence="2">Uncharacterized protein</fullName>
    </submittedName>
</protein>
<feature type="compositionally biased region" description="Basic residues" evidence="1">
    <location>
        <begin position="107"/>
        <end position="116"/>
    </location>
</feature>
<sequence>MQEAYQVARQKSTQSSVKAKKYYDRLVRSSVLQPGDRVLVRNLSERGGPGKFRSFWENDIHVVVRRKGPDSPVYEVKAETNGTKIRVLNRNLLLPVEEPLTDPARTVSRRQLRKRQNQSLTNPAASESENCDTSTDDENRPDVIISVIPRNSKTAPPTDIKPEVFPIPPEQPHEPEVPPVPEVLPIPPGQPRKTRARQPPDRLTYYGPGQGFPAGVFETPATNPISADQWQPHRILWTTNPPHLPFYPPPMYGMPIDTFHPFSHQAPLYGPWAFPYQAGMNFFPY</sequence>
<feature type="compositionally biased region" description="Pro residues" evidence="1">
    <location>
        <begin position="177"/>
        <end position="190"/>
    </location>
</feature>
<evidence type="ECO:0000256" key="1">
    <source>
        <dbReference type="SAM" id="MobiDB-lite"/>
    </source>
</evidence>
<proteinExistence type="predicted"/>
<dbReference type="Proteomes" id="UP001152795">
    <property type="component" value="Unassembled WGS sequence"/>
</dbReference>
<comment type="caution">
    <text evidence="2">The sequence shown here is derived from an EMBL/GenBank/DDBJ whole genome shotgun (WGS) entry which is preliminary data.</text>
</comment>
<dbReference type="EMBL" id="CACRXK020003485">
    <property type="protein sequence ID" value="CAB3998985.1"/>
    <property type="molecule type" value="Genomic_DNA"/>
</dbReference>
<feature type="region of interest" description="Disordered" evidence="1">
    <location>
        <begin position="104"/>
        <end position="140"/>
    </location>
</feature>
<dbReference type="AlphaFoldDB" id="A0A6S7H037"/>
<dbReference type="OrthoDB" id="6153409at2759"/>
<accession>A0A6S7H037</accession>
<reference evidence="2" key="1">
    <citation type="submission" date="2020-04" db="EMBL/GenBank/DDBJ databases">
        <authorList>
            <person name="Alioto T."/>
            <person name="Alioto T."/>
            <person name="Gomez Garrido J."/>
        </authorList>
    </citation>
    <scope>NUCLEOTIDE SEQUENCE</scope>
    <source>
        <strain evidence="2">A484AB</strain>
    </source>
</reference>
<name>A0A6S7H037_PARCT</name>
<gene>
    <name evidence="2" type="ORF">PACLA_8A017930</name>
</gene>
<organism evidence="2 3">
    <name type="scientific">Paramuricea clavata</name>
    <name type="common">Red gorgonian</name>
    <name type="synonym">Violescent sea-whip</name>
    <dbReference type="NCBI Taxonomy" id="317549"/>
    <lineage>
        <taxon>Eukaryota</taxon>
        <taxon>Metazoa</taxon>
        <taxon>Cnidaria</taxon>
        <taxon>Anthozoa</taxon>
        <taxon>Octocorallia</taxon>
        <taxon>Malacalcyonacea</taxon>
        <taxon>Plexauridae</taxon>
        <taxon>Paramuricea</taxon>
    </lineage>
</organism>
<keyword evidence="3" id="KW-1185">Reference proteome</keyword>
<feature type="compositionally biased region" description="Polar residues" evidence="1">
    <location>
        <begin position="117"/>
        <end position="133"/>
    </location>
</feature>
<feature type="region of interest" description="Disordered" evidence="1">
    <location>
        <begin position="167"/>
        <end position="200"/>
    </location>
</feature>
<evidence type="ECO:0000313" key="2">
    <source>
        <dbReference type="EMBL" id="CAB3998985.1"/>
    </source>
</evidence>